<comment type="caution">
    <text evidence="2">The sequence shown here is derived from an EMBL/GenBank/DDBJ whole genome shotgun (WGS) entry which is preliminary data.</text>
</comment>
<dbReference type="SUPFAM" id="SSF54427">
    <property type="entry name" value="NTF2-like"/>
    <property type="match status" value="1"/>
</dbReference>
<dbReference type="Gene3D" id="3.10.450.50">
    <property type="match status" value="1"/>
</dbReference>
<accession>A0A8J3SHX8</accession>
<keyword evidence="3" id="KW-1185">Reference proteome</keyword>
<dbReference type="InterPro" id="IPR032710">
    <property type="entry name" value="NTF2-like_dom_sf"/>
</dbReference>
<dbReference type="AlphaFoldDB" id="A0A8J3SHX8"/>
<protein>
    <recommendedName>
        <fullName evidence="1">SnoaL-like domain-containing protein</fullName>
    </recommendedName>
</protein>
<evidence type="ECO:0000313" key="2">
    <source>
        <dbReference type="EMBL" id="GIH93629.1"/>
    </source>
</evidence>
<evidence type="ECO:0000313" key="3">
    <source>
        <dbReference type="Proteomes" id="UP000619788"/>
    </source>
</evidence>
<dbReference type="Pfam" id="PF13577">
    <property type="entry name" value="SnoaL_4"/>
    <property type="match status" value="1"/>
</dbReference>
<dbReference type="CDD" id="cd00531">
    <property type="entry name" value="NTF2_like"/>
    <property type="match status" value="1"/>
</dbReference>
<name>A0A8J3SHX8_9ACTN</name>
<gene>
    <name evidence="2" type="ORF">Psi01_42590</name>
</gene>
<evidence type="ECO:0000259" key="1">
    <source>
        <dbReference type="Pfam" id="PF13577"/>
    </source>
</evidence>
<sequence>MYAGMRQQEIADRLEIGDVLARYAYSIDTGDWQRLDLVFTPDAVIDYTAAGGIRGTREEARAWLAEVLSHWPGRQHLIGATSVRFEGNEAAVTASFTDTLAPSREMVAADAAGLIRGGGWYHHRMIRTVYGWRSRELVEEQAWRTAQ</sequence>
<reference evidence="2 3" key="1">
    <citation type="submission" date="2021-01" db="EMBL/GenBank/DDBJ databases">
        <title>Whole genome shotgun sequence of Planobispora siamensis NBRC 107568.</title>
        <authorList>
            <person name="Komaki H."/>
            <person name="Tamura T."/>
        </authorList>
    </citation>
    <scope>NUCLEOTIDE SEQUENCE [LARGE SCALE GENOMIC DNA]</scope>
    <source>
        <strain evidence="2 3">NBRC 107568</strain>
    </source>
</reference>
<dbReference type="EMBL" id="BOOJ01000033">
    <property type="protein sequence ID" value="GIH93629.1"/>
    <property type="molecule type" value="Genomic_DNA"/>
</dbReference>
<dbReference type="InterPro" id="IPR037401">
    <property type="entry name" value="SnoaL-like"/>
</dbReference>
<organism evidence="2 3">
    <name type="scientific">Planobispora siamensis</name>
    <dbReference type="NCBI Taxonomy" id="936338"/>
    <lineage>
        <taxon>Bacteria</taxon>
        <taxon>Bacillati</taxon>
        <taxon>Actinomycetota</taxon>
        <taxon>Actinomycetes</taxon>
        <taxon>Streptosporangiales</taxon>
        <taxon>Streptosporangiaceae</taxon>
        <taxon>Planobispora</taxon>
    </lineage>
</organism>
<feature type="domain" description="SnoaL-like" evidence="1">
    <location>
        <begin position="8"/>
        <end position="136"/>
    </location>
</feature>
<proteinExistence type="predicted"/>
<dbReference type="Proteomes" id="UP000619788">
    <property type="component" value="Unassembled WGS sequence"/>
</dbReference>